<dbReference type="AlphaFoldDB" id="A0A428NAD5"/>
<dbReference type="OrthoDB" id="148377at2"/>
<dbReference type="InterPro" id="IPR004776">
    <property type="entry name" value="Mem_transp_PIN-like"/>
</dbReference>
<dbReference type="Pfam" id="PF03547">
    <property type="entry name" value="Mem_trans"/>
    <property type="match status" value="2"/>
</dbReference>
<keyword evidence="7 8" id="KW-0472">Membrane</keyword>
<evidence type="ECO:0000256" key="4">
    <source>
        <dbReference type="ARBA" id="ARBA00022475"/>
    </source>
</evidence>
<evidence type="ECO:0000256" key="7">
    <source>
        <dbReference type="ARBA" id="ARBA00023136"/>
    </source>
</evidence>
<evidence type="ECO:0000313" key="10">
    <source>
        <dbReference type="Proteomes" id="UP000275076"/>
    </source>
</evidence>
<feature type="transmembrane region" description="Helical" evidence="8">
    <location>
        <begin position="58"/>
        <end position="80"/>
    </location>
</feature>
<keyword evidence="4" id="KW-1003">Cell membrane</keyword>
<name>A0A428NAD5_9BACI</name>
<proteinExistence type="inferred from homology"/>
<comment type="subcellular location">
    <subcellularLocation>
        <location evidence="1">Cell membrane</location>
        <topology evidence="1">Multi-pass membrane protein</topology>
    </subcellularLocation>
</comment>
<keyword evidence="5 8" id="KW-0812">Transmembrane</keyword>
<evidence type="ECO:0000256" key="2">
    <source>
        <dbReference type="ARBA" id="ARBA00010145"/>
    </source>
</evidence>
<dbReference type="EMBL" id="RBVX01000001">
    <property type="protein sequence ID" value="RSL35346.1"/>
    <property type="molecule type" value="Genomic_DNA"/>
</dbReference>
<evidence type="ECO:0000256" key="5">
    <source>
        <dbReference type="ARBA" id="ARBA00022692"/>
    </source>
</evidence>
<feature type="transmembrane region" description="Helical" evidence="8">
    <location>
        <begin position="278"/>
        <end position="296"/>
    </location>
</feature>
<reference evidence="9 10" key="1">
    <citation type="submission" date="2018-10" db="EMBL/GenBank/DDBJ databases">
        <title>Draft genome sequence of Bacillus salarius IM0101, isolated from a hypersaline soil in Inner Mongolia, China.</title>
        <authorList>
            <person name="Yamprayoonswat W."/>
            <person name="Boonvisut S."/>
            <person name="Jumpathong W."/>
            <person name="Sittihan S."/>
            <person name="Ruangsuj P."/>
            <person name="Wanthongcharoen S."/>
            <person name="Thongpramul N."/>
            <person name="Pimmason S."/>
            <person name="Yu B."/>
            <person name="Yasawong M."/>
        </authorList>
    </citation>
    <scope>NUCLEOTIDE SEQUENCE [LARGE SCALE GENOMIC DNA]</scope>
    <source>
        <strain evidence="9 10">IM0101</strain>
    </source>
</reference>
<dbReference type="Gene3D" id="1.20.1530.20">
    <property type="match status" value="2"/>
</dbReference>
<accession>A0A428NAD5</accession>
<dbReference type="PANTHER" id="PTHR36838:SF1">
    <property type="entry name" value="SLR1864 PROTEIN"/>
    <property type="match status" value="1"/>
</dbReference>
<gene>
    <name evidence="9" type="ORF">D7Z54_01930</name>
</gene>
<dbReference type="InterPro" id="IPR038770">
    <property type="entry name" value="Na+/solute_symporter_sf"/>
</dbReference>
<feature type="transmembrane region" description="Helical" evidence="8">
    <location>
        <begin position="244"/>
        <end position="266"/>
    </location>
</feature>
<comment type="caution">
    <text evidence="9">The sequence shown here is derived from an EMBL/GenBank/DDBJ whole genome shotgun (WGS) entry which is preliminary data.</text>
</comment>
<feature type="transmembrane region" description="Helical" evidence="8">
    <location>
        <begin position="181"/>
        <end position="205"/>
    </location>
</feature>
<evidence type="ECO:0000313" key="9">
    <source>
        <dbReference type="EMBL" id="RSL35346.1"/>
    </source>
</evidence>
<dbReference type="GO" id="GO:0055085">
    <property type="term" value="P:transmembrane transport"/>
    <property type="evidence" value="ECO:0007669"/>
    <property type="project" value="InterPro"/>
</dbReference>
<sequence>MSIFVSVVLPVLLVFGIGYAVEKWKKVDIGPISVVAIYIMTPCLVFETFYDADIDRQYLFMVIFSIALLAVLIIVNKIVAKIAKQSKETESGFILSTAFMNSGNYGAPIILFAYGDEGFAYAVSFLVLQAIIMNLFGVYYAAKGHYGVGFAIRSVFKMPATYAVVLGVIVQSFGWTMPENIMMTVNIIAEATIPTVMIILGMQLAKMEWGQFAWGKVSYATVVRLFVSPLIAVGLTMIMPMDPLLSKVLIISAAMPSAATIVMYAVQFNTQPRYVSSVTLVSTVLSVGTITLLLSIL</sequence>
<dbReference type="RefSeq" id="WP_125553877.1">
    <property type="nucleotide sequence ID" value="NZ_RBVX01000001.1"/>
</dbReference>
<dbReference type="Proteomes" id="UP000275076">
    <property type="component" value="Unassembled WGS sequence"/>
</dbReference>
<feature type="transmembrane region" description="Helical" evidence="8">
    <location>
        <begin position="92"/>
        <end position="113"/>
    </location>
</feature>
<dbReference type="GO" id="GO:0005886">
    <property type="term" value="C:plasma membrane"/>
    <property type="evidence" value="ECO:0007669"/>
    <property type="project" value="UniProtKB-SubCell"/>
</dbReference>
<evidence type="ECO:0000256" key="1">
    <source>
        <dbReference type="ARBA" id="ARBA00004651"/>
    </source>
</evidence>
<dbReference type="PANTHER" id="PTHR36838">
    <property type="entry name" value="AUXIN EFFLUX CARRIER FAMILY PROTEIN"/>
    <property type="match status" value="1"/>
</dbReference>
<evidence type="ECO:0000256" key="6">
    <source>
        <dbReference type="ARBA" id="ARBA00022989"/>
    </source>
</evidence>
<keyword evidence="6 8" id="KW-1133">Transmembrane helix</keyword>
<comment type="similarity">
    <text evidence="2">Belongs to the auxin efflux carrier (TC 2.A.69) family.</text>
</comment>
<evidence type="ECO:0000256" key="8">
    <source>
        <dbReference type="SAM" id="Phobius"/>
    </source>
</evidence>
<evidence type="ECO:0000256" key="3">
    <source>
        <dbReference type="ARBA" id="ARBA00022448"/>
    </source>
</evidence>
<keyword evidence="10" id="KW-1185">Reference proteome</keyword>
<feature type="transmembrane region" description="Helical" evidence="8">
    <location>
        <begin position="217"/>
        <end position="238"/>
    </location>
</feature>
<feature type="transmembrane region" description="Helical" evidence="8">
    <location>
        <begin position="119"/>
        <end position="142"/>
    </location>
</feature>
<protein>
    <submittedName>
        <fullName evidence="9">AEC family transporter</fullName>
    </submittedName>
</protein>
<feature type="transmembrane region" description="Helical" evidence="8">
    <location>
        <begin position="154"/>
        <end position="175"/>
    </location>
</feature>
<organism evidence="9 10">
    <name type="scientific">Salibacterium salarium</name>
    <dbReference type="NCBI Taxonomy" id="284579"/>
    <lineage>
        <taxon>Bacteria</taxon>
        <taxon>Bacillati</taxon>
        <taxon>Bacillota</taxon>
        <taxon>Bacilli</taxon>
        <taxon>Bacillales</taxon>
        <taxon>Bacillaceae</taxon>
    </lineage>
</organism>
<keyword evidence="3" id="KW-0813">Transport</keyword>